<keyword evidence="2" id="KW-1185">Reference proteome</keyword>
<reference evidence="1 2" key="1">
    <citation type="journal article" date="2019" name="Sci. Rep.">
        <title>Orb-weaving spider Araneus ventricosus genome elucidates the spidroin gene catalogue.</title>
        <authorList>
            <person name="Kono N."/>
            <person name="Nakamura H."/>
            <person name="Ohtoshi R."/>
            <person name="Moran D.A.P."/>
            <person name="Shinohara A."/>
            <person name="Yoshida Y."/>
            <person name="Fujiwara M."/>
            <person name="Mori M."/>
            <person name="Tomita M."/>
            <person name="Arakawa K."/>
        </authorList>
    </citation>
    <scope>NUCLEOTIDE SEQUENCE [LARGE SCALE GENOMIC DNA]</scope>
</reference>
<sequence length="187" mass="21413">MCLQAERDPEQHAKVRNLIMLDGSPALRTAYTGKQKLYFMSDSDVEDEAQALCSYVLQFLDINTMEFTKELKSLPSPADRVKKSVEKISATYNNLQSEDLTLAFDLYYKKFLMSLKYMPRYKLKKEITLIKASDSVDMTRNISESYDLEKICDGKITVHTVEGTHNTFILEKGAKEVSDLLSDIFSH</sequence>
<dbReference type="Proteomes" id="UP000499080">
    <property type="component" value="Unassembled WGS sequence"/>
</dbReference>
<evidence type="ECO:0000313" key="2">
    <source>
        <dbReference type="Proteomes" id="UP000499080"/>
    </source>
</evidence>
<evidence type="ECO:0000313" key="1">
    <source>
        <dbReference type="EMBL" id="GBL66151.1"/>
    </source>
</evidence>
<dbReference type="SUPFAM" id="SSF53474">
    <property type="entry name" value="alpha/beta-Hydrolases"/>
    <property type="match status" value="1"/>
</dbReference>
<dbReference type="InterPro" id="IPR029058">
    <property type="entry name" value="AB_hydrolase_fold"/>
</dbReference>
<dbReference type="Gene3D" id="3.40.50.1820">
    <property type="entry name" value="alpha/beta hydrolase"/>
    <property type="match status" value="1"/>
</dbReference>
<protein>
    <submittedName>
        <fullName evidence="1">Fatty acid synthase</fullName>
    </submittedName>
</protein>
<dbReference type="Gene3D" id="1.10.1470.20">
    <property type="entry name" value="Fatty acid synthase, domain 2"/>
    <property type="match status" value="1"/>
</dbReference>
<name>A0A4Y1ZTB5_ARAVE</name>
<proteinExistence type="predicted"/>
<accession>A0A4Y1ZTB5</accession>
<organism evidence="1 2">
    <name type="scientific">Araneus ventricosus</name>
    <name type="common">Orbweaver spider</name>
    <name type="synonym">Epeira ventricosa</name>
    <dbReference type="NCBI Taxonomy" id="182803"/>
    <lineage>
        <taxon>Eukaryota</taxon>
        <taxon>Metazoa</taxon>
        <taxon>Ecdysozoa</taxon>
        <taxon>Arthropoda</taxon>
        <taxon>Chelicerata</taxon>
        <taxon>Arachnida</taxon>
        <taxon>Araneae</taxon>
        <taxon>Araneomorphae</taxon>
        <taxon>Entelegynae</taxon>
        <taxon>Araneoidea</taxon>
        <taxon>Araneidae</taxon>
        <taxon>Araneus</taxon>
    </lineage>
</organism>
<dbReference type="OrthoDB" id="6457068at2759"/>
<dbReference type="EMBL" id="BGPR01077540">
    <property type="protein sequence ID" value="GBL66151.1"/>
    <property type="molecule type" value="Genomic_DNA"/>
</dbReference>
<dbReference type="AlphaFoldDB" id="A0A4Y1ZTB5"/>
<comment type="caution">
    <text evidence="1">The sequence shown here is derived from an EMBL/GenBank/DDBJ whole genome shotgun (WGS) entry which is preliminary data.</text>
</comment>
<gene>
    <name evidence="1" type="primary">Fasn_22</name>
    <name evidence="1" type="ORF">AVEN_99781_1</name>
</gene>